<dbReference type="Proteomes" id="UP000256329">
    <property type="component" value="Unassembled WGS sequence"/>
</dbReference>
<keyword evidence="2" id="KW-1185">Reference proteome</keyword>
<evidence type="ECO:0000313" key="1">
    <source>
        <dbReference type="EMBL" id="RDV81290.1"/>
    </source>
</evidence>
<sequence>MDIKEAIKRFAERRDSIPAYLVRGRDYAFPVEEENYLYLVVETQGKGIFLARFAPDFMKPRPLSEEEQRKARSFAVERLKEAGLWPQAPQ</sequence>
<proteinExistence type="predicted"/>
<dbReference type="RefSeq" id="WP_115793216.1">
    <property type="nucleotide sequence ID" value="NZ_QSLN01000019.1"/>
</dbReference>
<gene>
    <name evidence="1" type="ORF">DXX99_09315</name>
</gene>
<comment type="caution">
    <text evidence="1">The sequence shown here is derived from an EMBL/GenBank/DDBJ whole genome shotgun (WGS) entry which is preliminary data.</text>
</comment>
<accession>A0A3D8P1I0</accession>
<reference evidence="1 2" key="1">
    <citation type="submission" date="2018-08" db="EMBL/GenBank/DDBJ databases">
        <title>Form III RuBisCO-mediated autotrophy in Thermodesulfobium bacteria.</title>
        <authorList>
            <person name="Toshchakov S.V."/>
            <person name="Kublanov I.V."/>
            <person name="Frolov E."/>
            <person name="Bonch-Osmolovskaya E.A."/>
            <person name="Tourova T.P."/>
            <person name="Chernych N.A."/>
            <person name="Lebedinsky A.V."/>
        </authorList>
    </citation>
    <scope>NUCLEOTIDE SEQUENCE [LARGE SCALE GENOMIC DNA]</scope>
    <source>
        <strain evidence="1 2">SR</strain>
    </source>
</reference>
<name>A0A3D8P1I0_9THEO</name>
<organism evidence="1 2">
    <name type="scientific">Ammonifex thiophilus</name>
    <dbReference type="NCBI Taxonomy" id="444093"/>
    <lineage>
        <taxon>Bacteria</taxon>
        <taxon>Bacillati</taxon>
        <taxon>Bacillota</taxon>
        <taxon>Clostridia</taxon>
        <taxon>Thermoanaerobacterales</taxon>
        <taxon>Thermoanaerobacteraceae</taxon>
        <taxon>Ammonifex</taxon>
    </lineage>
</organism>
<protein>
    <submittedName>
        <fullName evidence="1">Uncharacterized protein</fullName>
    </submittedName>
</protein>
<dbReference type="AlphaFoldDB" id="A0A3D8P1I0"/>
<dbReference type="EMBL" id="QSLN01000019">
    <property type="protein sequence ID" value="RDV81290.1"/>
    <property type="molecule type" value="Genomic_DNA"/>
</dbReference>
<evidence type="ECO:0000313" key="2">
    <source>
        <dbReference type="Proteomes" id="UP000256329"/>
    </source>
</evidence>
<dbReference type="OrthoDB" id="1808145at2"/>